<sequence length="95" mass="11245">MKEEPETMINSYLEVVKRLKRGIKPVEPDLKIHGIFIIALVCFICYFFYLDYNVITKGFRDLTMSSVVEEYDRTDDEEEFESDEGKGYVPQMQFL</sequence>
<accession>A0A7J7M1M7</accession>
<keyword evidence="1" id="KW-1133">Transmembrane helix</keyword>
<gene>
    <name evidence="2" type="ORF">GIB67_019360</name>
</gene>
<keyword evidence="1" id="KW-0472">Membrane</keyword>
<dbReference type="Proteomes" id="UP000541444">
    <property type="component" value="Unassembled WGS sequence"/>
</dbReference>
<proteinExistence type="predicted"/>
<dbReference type="EMBL" id="JACGCM010001830">
    <property type="protein sequence ID" value="KAF6148752.1"/>
    <property type="molecule type" value="Genomic_DNA"/>
</dbReference>
<name>A0A7J7M1M7_9MAGN</name>
<dbReference type="AlphaFoldDB" id="A0A7J7M1M7"/>
<keyword evidence="1" id="KW-0812">Transmembrane</keyword>
<keyword evidence="3" id="KW-1185">Reference proteome</keyword>
<evidence type="ECO:0000256" key="1">
    <source>
        <dbReference type="SAM" id="Phobius"/>
    </source>
</evidence>
<reference evidence="2 3" key="1">
    <citation type="journal article" date="2020" name="IScience">
        <title>Genome Sequencing of the Endangered Kingdonia uniflora (Circaeasteraceae, Ranunculales) Reveals Potential Mechanisms of Evolutionary Specialization.</title>
        <authorList>
            <person name="Sun Y."/>
            <person name="Deng T."/>
            <person name="Zhang A."/>
            <person name="Moore M.J."/>
            <person name="Landis J.B."/>
            <person name="Lin N."/>
            <person name="Zhang H."/>
            <person name="Zhang X."/>
            <person name="Huang J."/>
            <person name="Zhang X."/>
            <person name="Sun H."/>
            <person name="Wang H."/>
        </authorList>
    </citation>
    <scope>NUCLEOTIDE SEQUENCE [LARGE SCALE GENOMIC DNA]</scope>
    <source>
        <strain evidence="2">TB1705</strain>
        <tissue evidence="2">Leaf</tissue>
    </source>
</reference>
<feature type="transmembrane region" description="Helical" evidence="1">
    <location>
        <begin position="32"/>
        <end position="50"/>
    </location>
</feature>
<evidence type="ECO:0000313" key="2">
    <source>
        <dbReference type="EMBL" id="KAF6148752.1"/>
    </source>
</evidence>
<comment type="caution">
    <text evidence="2">The sequence shown here is derived from an EMBL/GenBank/DDBJ whole genome shotgun (WGS) entry which is preliminary data.</text>
</comment>
<organism evidence="2 3">
    <name type="scientific">Kingdonia uniflora</name>
    <dbReference type="NCBI Taxonomy" id="39325"/>
    <lineage>
        <taxon>Eukaryota</taxon>
        <taxon>Viridiplantae</taxon>
        <taxon>Streptophyta</taxon>
        <taxon>Embryophyta</taxon>
        <taxon>Tracheophyta</taxon>
        <taxon>Spermatophyta</taxon>
        <taxon>Magnoliopsida</taxon>
        <taxon>Ranunculales</taxon>
        <taxon>Circaeasteraceae</taxon>
        <taxon>Kingdonia</taxon>
    </lineage>
</organism>
<evidence type="ECO:0000313" key="3">
    <source>
        <dbReference type="Proteomes" id="UP000541444"/>
    </source>
</evidence>
<protein>
    <submittedName>
        <fullName evidence="2">Uncharacterized protein</fullName>
    </submittedName>
</protein>